<sequence>MIPKKIHYCWFGGNPLPNSVKKCIESWKKYCPEFEIIEWNESNYDVNKIAYISQAYREKKYAFVSDYARLDIIFEEGGIYLDTDVELLKSLDTLLDKDCFLACELDGEVATGLGFGAVKYFPFLKENMQIYEKRNFVENNKYDETTCVQHTTNLLKLKGLKSTDKIQEIERMCIYPPEYFCPYSLITGKMTITNNTYSIHHYDSTWYGQGIKSKFKKKLLPLKVRFKLSLDNLFGQGTYSRLKDWLRK</sequence>
<proteinExistence type="predicted"/>
<organism evidence="2 3">
    <name type="scientific">Streptococcus porcorum</name>
    <dbReference type="NCBI Taxonomy" id="701526"/>
    <lineage>
        <taxon>Bacteria</taxon>
        <taxon>Bacillati</taxon>
        <taxon>Bacillota</taxon>
        <taxon>Bacilli</taxon>
        <taxon>Lactobacillales</taxon>
        <taxon>Streptococcaceae</taxon>
        <taxon>Streptococcus</taxon>
    </lineage>
</organism>
<accession>A0ABV2JHA3</accession>
<protein>
    <submittedName>
        <fullName evidence="2">Mannosyltransferase OCH1-like enzyme</fullName>
    </submittedName>
</protein>
<dbReference type="Gene3D" id="3.90.550.20">
    <property type="match status" value="1"/>
</dbReference>
<comment type="caution">
    <text evidence="2">The sequence shown here is derived from an EMBL/GenBank/DDBJ whole genome shotgun (WGS) entry which is preliminary data.</text>
</comment>
<dbReference type="SUPFAM" id="SSF53448">
    <property type="entry name" value="Nucleotide-diphospho-sugar transferases"/>
    <property type="match status" value="1"/>
</dbReference>
<dbReference type="PANTHER" id="PTHR32385:SF15">
    <property type="entry name" value="INOSITOL PHOSPHOCERAMIDE MANNOSYLTRANSFERASE 1"/>
    <property type="match status" value="1"/>
</dbReference>
<dbReference type="InterPro" id="IPR007577">
    <property type="entry name" value="GlycoTrfase_DXD_sugar-bd_CS"/>
</dbReference>
<keyword evidence="3" id="KW-1185">Reference proteome</keyword>
<dbReference type="InterPro" id="IPR051706">
    <property type="entry name" value="Glycosyltransferase_domain"/>
</dbReference>
<reference evidence="2 3" key="1">
    <citation type="submission" date="2024-06" db="EMBL/GenBank/DDBJ databases">
        <title>Genomic Encyclopedia of Type Strains, Phase IV (KMG-IV): sequencing the most valuable type-strain genomes for metagenomic binning, comparative biology and taxonomic classification.</title>
        <authorList>
            <person name="Goeker M."/>
        </authorList>
    </citation>
    <scope>NUCLEOTIDE SEQUENCE [LARGE SCALE GENOMIC DNA]</scope>
    <source>
        <strain evidence="2 3">DSM 28302</strain>
    </source>
</reference>
<name>A0ABV2JHA3_9STRE</name>
<dbReference type="RefSeq" id="WP_354369835.1">
    <property type="nucleotide sequence ID" value="NZ_JBEPLN010000044.1"/>
</dbReference>
<dbReference type="InterPro" id="IPR029044">
    <property type="entry name" value="Nucleotide-diphossugar_trans"/>
</dbReference>
<keyword evidence="1" id="KW-0808">Transferase</keyword>
<dbReference type="Proteomes" id="UP001549037">
    <property type="component" value="Unassembled WGS sequence"/>
</dbReference>
<evidence type="ECO:0000313" key="2">
    <source>
        <dbReference type="EMBL" id="MET3635132.1"/>
    </source>
</evidence>
<evidence type="ECO:0000256" key="1">
    <source>
        <dbReference type="ARBA" id="ARBA00022679"/>
    </source>
</evidence>
<dbReference type="PANTHER" id="PTHR32385">
    <property type="entry name" value="MANNOSYL PHOSPHORYLINOSITOL CERAMIDE SYNTHASE"/>
    <property type="match status" value="1"/>
</dbReference>
<dbReference type="Pfam" id="PF04488">
    <property type="entry name" value="Gly_transf_sug"/>
    <property type="match status" value="1"/>
</dbReference>
<gene>
    <name evidence="2" type="ORF">ABID28_001794</name>
</gene>
<dbReference type="EMBL" id="JBEPLN010000044">
    <property type="protein sequence ID" value="MET3635132.1"/>
    <property type="molecule type" value="Genomic_DNA"/>
</dbReference>
<evidence type="ECO:0000313" key="3">
    <source>
        <dbReference type="Proteomes" id="UP001549037"/>
    </source>
</evidence>